<gene>
    <name evidence="3" type="ORF">ISO4_01435</name>
</gene>
<accession>A0ABS0AFA5</accession>
<dbReference type="InterPro" id="IPR039052">
    <property type="entry name" value="Antitox_PemI-like"/>
</dbReference>
<dbReference type="RefSeq" id="WP_067606708.1">
    <property type="nucleotide sequence ID" value="NZ_ARXR01000008.1"/>
</dbReference>
<evidence type="ECO:0000259" key="2">
    <source>
        <dbReference type="PROSITE" id="PS51740"/>
    </source>
</evidence>
<protein>
    <submittedName>
        <fullName evidence="3">PemI-like protein</fullName>
    </submittedName>
</protein>
<dbReference type="EMBL" id="ARXR01000008">
    <property type="protein sequence ID" value="MBF5052833.1"/>
    <property type="molecule type" value="Genomic_DNA"/>
</dbReference>
<feature type="domain" description="SpoVT-AbrB" evidence="2">
    <location>
        <begin position="3"/>
        <end position="48"/>
    </location>
</feature>
<sequence>MEVQIRKWGNSSAVRLPKALMEQLGLDAGSTLAVEIRDGALVMRPSGPTLEEMLATCTPEKMALTEEDRQWLDNDPVGNEEI</sequence>
<reference evidence="3 4" key="1">
    <citation type="submission" date="2012-09" db="EMBL/GenBank/DDBJ databases">
        <title>Genome Sequence of alkane-degrading Bacterium Alcanivorax venustensis ISO4.</title>
        <authorList>
            <person name="Lai Q."/>
            <person name="Shao Z."/>
        </authorList>
    </citation>
    <scope>NUCLEOTIDE SEQUENCE [LARGE SCALE GENOMIC DNA]</scope>
    <source>
        <strain evidence="3 4">ISO4</strain>
    </source>
</reference>
<evidence type="ECO:0000313" key="4">
    <source>
        <dbReference type="Proteomes" id="UP000644441"/>
    </source>
</evidence>
<dbReference type="InterPro" id="IPR037914">
    <property type="entry name" value="SpoVT-AbrB_sf"/>
</dbReference>
<dbReference type="PROSITE" id="PS51740">
    <property type="entry name" value="SPOVT_ABRB"/>
    <property type="match status" value="1"/>
</dbReference>
<dbReference type="Proteomes" id="UP000644441">
    <property type="component" value="Unassembled WGS sequence"/>
</dbReference>
<dbReference type="PANTHER" id="PTHR40516:SF1">
    <property type="entry name" value="ANTITOXIN CHPS-RELATED"/>
    <property type="match status" value="1"/>
</dbReference>
<dbReference type="Pfam" id="PF04014">
    <property type="entry name" value="MazE_antitoxin"/>
    <property type="match status" value="1"/>
</dbReference>
<comment type="caution">
    <text evidence="3">The sequence shown here is derived from an EMBL/GenBank/DDBJ whole genome shotgun (WGS) entry which is preliminary data.</text>
</comment>
<organism evidence="3 4">
    <name type="scientific">Alloalcanivorax venustensis ISO4</name>
    <dbReference type="NCBI Taxonomy" id="1177184"/>
    <lineage>
        <taxon>Bacteria</taxon>
        <taxon>Pseudomonadati</taxon>
        <taxon>Pseudomonadota</taxon>
        <taxon>Gammaproteobacteria</taxon>
        <taxon>Oceanospirillales</taxon>
        <taxon>Alcanivoracaceae</taxon>
        <taxon>Alloalcanivorax</taxon>
    </lineage>
</organism>
<dbReference type="Gene3D" id="2.10.260.10">
    <property type="match status" value="1"/>
</dbReference>
<dbReference type="SMART" id="SM00966">
    <property type="entry name" value="SpoVT_AbrB"/>
    <property type="match status" value="1"/>
</dbReference>
<dbReference type="PANTHER" id="PTHR40516">
    <property type="entry name" value="ANTITOXIN CHPS-RELATED"/>
    <property type="match status" value="1"/>
</dbReference>
<name>A0ABS0AFA5_9GAMM</name>
<keyword evidence="4" id="KW-1185">Reference proteome</keyword>
<dbReference type="InterPro" id="IPR007159">
    <property type="entry name" value="SpoVT-AbrB_dom"/>
</dbReference>
<proteinExistence type="predicted"/>
<dbReference type="SUPFAM" id="SSF89447">
    <property type="entry name" value="AbrB/MazE/MraZ-like"/>
    <property type="match status" value="1"/>
</dbReference>
<evidence type="ECO:0000256" key="1">
    <source>
        <dbReference type="PROSITE-ProRule" id="PRU01076"/>
    </source>
</evidence>
<evidence type="ECO:0000313" key="3">
    <source>
        <dbReference type="EMBL" id="MBF5052833.1"/>
    </source>
</evidence>
<keyword evidence="1" id="KW-0238">DNA-binding</keyword>